<gene>
    <name evidence="4" type="ORF">BKCO1_1500037</name>
</gene>
<dbReference type="PANTHER" id="PTHR31011">
    <property type="entry name" value="PROTEIN STB2-RELATED"/>
    <property type="match status" value="1"/>
</dbReference>
<keyword evidence="5" id="KW-1185">Reference proteome</keyword>
<dbReference type="PANTHER" id="PTHR31011:SF2">
    <property type="entry name" value="PROTEIN STB2-RELATED"/>
    <property type="match status" value="1"/>
</dbReference>
<accession>A0A1J9R5G1</accession>
<dbReference type="EMBL" id="MNUE01000015">
    <property type="protein sequence ID" value="OJD35793.1"/>
    <property type="molecule type" value="Genomic_DNA"/>
</dbReference>
<feature type="compositionally biased region" description="Basic and acidic residues" evidence="2">
    <location>
        <begin position="524"/>
        <end position="556"/>
    </location>
</feature>
<evidence type="ECO:0000256" key="2">
    <source>
        <dbReference type="SAM" id="MobiDB-lite"/>
    </source>
</evidence>
<reference evidence="4 5" key="1">
    <citation type="submission" date="2016-10" db="EMBL/GenBank/DDBJ databases">
        <title>Proteomics and genomics reveal pathogen-plant mechanisms compatible with a hemibiotrophic lifestyle of Diplodia corticola.</title>
        <authorList>
            <person name="Fernandes I."/>
            <person name="De Jonge R."/>
            <person name="Van De Peer Y."/>
            <person name="Devreese B."/>
            <person name="Alves A."/>
            <person name="Esteves A.C."/>
        </authorList>
    </citation>
    <scope>NUCLEOTIDE SEQUENCE [LARGE SCALE GENOMIC DNA]</scope>
    <source>
        <strain evidence="4 5">CBS 112549</strain>
    </source>
</reference>
<evidence type="ECO:0000259" key="3">
    <source>
        <dbReference type="Pfam" id="PF25995"/>
    </source>
</evidence>
<dbReference type="OrthoDB" id="19806at2759"/>
<feature type="domain" description="STB6-like N-terminal" evidence="3">
    <location>
        <begin position="118"/>
        <end position="260"/>
    </location>
</feature>
<evidence type="ECO:0000313" key="5">
    <source>
        <dbReference type="Proteomes" id="UP000183809"/>
    </source>
</evidence>
<evidence type="ECO:0000256" key="1">
    <source>
        <dbReference type="SAM" id="Coils"/>
    </source>
</evidence>
<dbReference type="STRING" id="236234.A0A1J9R5G1"/>
<keyword evidence="1" id="KW-0175">Coiled coil</keyword>
<dbReference type="InterPro" id="IPR059025">
    <property type="entry name" value="STB6_N"/>
</dbReference>
<organism evidence="4 5">
    <name type="scientific">Diplodia corticola</name>
    <dbReference type="NCBI Taxonomy" id="236234"/>
    <lineage>
        <taxon>Eukaryota</taxon>
        <taxon>Fungi</taxon>
        <taxon>Dikarya</taxon>
        <taxon>Ascomycota</taxon>
        <taxon>Pezizomycotina</taxon>
        <taxon>Dothideomycetes</taxon>
        <taxon>Dothideomycetes incertae sedis</taxon>
        <taxon>Botryosphaeriales</taxon>
        <taxon>Botryosphaeriaceae</taxon>
        <taxon>Diplodia</taxon>
    </lineage>
</organism>
<dbReference type="Pfam" id="PF25995">
    <property type="entry name" value="STB6_N"/>
    <property type="match status" value="1"/>
</dbReference>
<feature type="region of interest" description="Disordered" evidence="2">
    <location>
        <begin position="33"/>
        <end position="114"/>
    </location>
</feature>
<sequence length="944" mass="105375">MPHGTTKRPQADLSARTGLPAAVSTWARPFERAANTTVLTPSPAELQLTRTSTSPEVPTMPRTQLELDPRDSGPAPAPAGAPAKEVDPRASTEARRDAPDAGQSAEQLQRGPVQAGHQRFVLTDSVAFRQVSYLEEDPSTVVLDRRRVLEGYECYIVEQWACARTHPTFVITTYTGDLSHKVVVGVLSVPTDEKSWSLRLRIYFKALNQYHARPRDTPLGTLMITNLSVFPSSLTVISVPDGDVRKHRESFFVNENLKRLGCSGRVGITLAPPSGATEAKFQQLYRTSEKIPLAGAVVELVKLCQVALVLFGKLEPEYADGLLCDVTERAVNDWWVEIGNEYYNIEPHDGILGPTTVSALLGTLIGARNRLNAYGAPIAKDVFDVENTKRGIAYFQKSQRLQKSRRLDRKTLGLLHRATAKTASGEGWTVPKAVKSTVAELSGKGGEMVMDIVGGRDKAGIAEVETVDIERFVQLIHGERSKWLWYGKPRKHHGNMFSRLPEEDTKAHRREFKDEDDPVPAMVQRRESTAEAPRLWKRDTAASVDKDSPEDKESRIKRATGKLGDARSGIGGRLKDVVGLRSHQHKHPKVENDPMVVPSNNRSTSLLRQASTREDRATYPPEPSPRASADMSSAAEDTAMDRPKQPQGQFTKVLSETPMDSQLKVFDSRDSLPAGDEQPELGAILTNEGTALSRTDTAEGSIAGSIYRGIDLDELFEANVQFEPGPLLRRTNSFSQLVIRRSYENRSEERWPRRLSLSIAEESLFRWQSVTQDLEDDESANTDPRKQLACELLAAEESRLNGERLGRMGNVVNTWVEGTLSHVKELNVMAERDQQELEEMYYPRLDEYNSLREESKEMLAQERAALHEGIKDIETLGAKLEYEVNALRGKVEDVEDGVAEFEKQVLVVEDMVQLLEDECRPREGWLGWIYRRVTGSGEKRKAET</sequence>
<dbReference type="GO" id="GO:0070822">
    <property type="term" value="C:Sin3-type complex"/>
    <property type="evidence" value="ECO:0007669"/>
    <property type="project" value="TreeGrafter"/>
</dbReference>
<dbReference type="AlphaFoldDB" id="A0A1J9R5G1"/>
<name>A0A1J9R5G1_9PEZI</name>
<dbReference type="Proteomes" id="UP000183809">
    <property type="component" value="Unassembled WGS sequence"/>
</dbReference>
<evidence type="ECO:0000313" key="4">
    <source>
        <dbReference type="EMBL" id="OJD35793.1"/>
    </source>
</evidence>
<feature type="compositionally biased region" description="Polar residues" evidence="2">
    <location>
        <begin position="598"/>
        <end position="610"/>
    </location>
</feature>
<proteinExistence type="predicted"/>
<feature type="compositionally biased region" description="Basic and acidic residues" evidence="2">
    <location>
        <begin position="84"/>
        <end position="99"/>
    </location>
</feature>
<protein>
    <submittedName>
        <fullName evidence="4">Sin3 complex subunit</fullName>
    </submittedName>
</protein>
<dbReference type="RefSeq" id="XP_020132053.1">
    <property type="nucleotide sequence ID" value="XM_020271294.1"/>
</dbReference>
<feature type="region of interest" description="Disordered" evidence="2">
    <location>
        <begin position="502"/>
        <end position="646"/>
    </location>
</feature>
<feature type="coiled-coil region" evidence="1">
    <location>
        <begin position="845"/>
        <end position="918"/>
    </location>
</feature>
<dbReference type="InterPro" id="IPR038919">
    <property type="entry name" value="STB2/STB2"/>
</dbReference>
<dbReference type="GeneID" id="31011553"/>
<comment type="caution">
    <text evidence="4">The sequence shown here is derived from an EMBL/GenBank/DDBJ whole genome shotgun (WGS) entry which is preliminary data.</text>
</comment>